<keyword evidence="3" id="KW-1185">Reference proteome</keyword>
<dbReference type="PANTHER" id="PTHR20933">
    <property type="entry name" value="F-BOX ONLY PROTEIN 33"/>
    <property type="match status" value="1"/>
</dbReference>
<protein>
    <recommendedName>
        <fullName evidence="1">F-box domain-containing protein</fullName>
    </recommendedName>
</protein>
<dbReference type="Gene3D" id="1.20.1280.50">
    <property type="match status" value="1"/>
</dbReference>
<reference evidence="2 3" key="1">
    <citation type="submission" date="2023-03" db="EMBL/GenBank/DDBJ databases">
        <title>Genome insight into feeding habits of ladybird beetles.</title>
        <authorList>
            <person name="Li H.-S."/>
            <person name="Huang Y.-H."/>
            <person name="Pang H."/>
        </authorList>
    </citation>
    <scope>NUCLEOTIDE SEQUENCE [LARGE SCALE GENOMIC DNA]</scope>
    <source>
        <strain evidence="2">SYSU_2023b</strain>
        <tissue evidence="2">Whole body</tissue>
    </source>
</reference>
<dbReference type="PANTHER" id="PTHR20933:SF3">
    <property type="entry name" value="F-BOX ONLY PROTEIN 33"/>
    <property type="match status" value="1"/>
</dbReference>
<organism evidence="2 3">
    <name type="scientific">Henosepilachna vigintioctopunctata</name>
    <dbReference type="NCBI Taxonomy" id="420089"/>
    <lineage>
        <taxon>Eukaryota</taxon>
        <taxon>Metazoa</taxon>
        <taxon>Ecdysozoa</taxon>
        <taxon>Arthropoda</taxon>
        <taxon>Hexapoda</taxon>
        <taxon>Insecta</taxon>
        <taxon>Pterygota</taxon>
        <taxon>Neoptera</taxon>
        <taxon>Endopterygota</taxon>
        <taxon>Coleoptera</taxon>
        <taxon>Polyphaga</taxon>
        <taxon>Cucujiformia</taxon>
        <taxon>Coccinelloidea</taxon>
        <taxon>Coccinellidae</taxon>
        <taxon>Epilachninae</taxon>
        <taxon>Epilachnini</taxon>
        <taxon>Henosepilachna</taxon>
    </lineage>
</organism>
<dbReference type="Proteomes" id="UP001431783">
    <property type="component" value="Unassembled WGS sequence"/>
</dbReference>
<dbReference type="InterPro" id="IPR001810">
    <property type="entry name" value="F-box_dom"/>
</dbReference>
<evidence type="ECO:0000259" key="1">
    <source>
        <dbReference type="PROSITE" id="PS50181"/>
    </source>
</evidence>
<dbReference type="InterPro" id="IPR032675">
    <property type="entry name" value="LRR_dom_sf"/>
</dbReference>
<dbReference type="AlphaFoldDB" id="A0AAW1VCI0"/>
<evidence type="ECO:0000313" key="2">
    <source>
        <dbReference type="EMBL" id="KAK9893104.1"/>
    </source>
</evidence>
<sequence>MLNDYFKHDPSMCNESSSVFGECSSAKRSKTSYAEQSPLYAPLVNWSHLPDIIIHEIFDNLNFNDRTSASSVCKHWRRNVYHRRWWKCVTFTIEPHTINKARYFIAAFAKIVSFATIKLNTLSTECMEEFVSLIQILANNPNLKSLIIEPSHCRFEIPPMKLNDSEESDNVKIVKSITACLPKLHRFSIGCIEDLSNEVEHFLEVISRKHSSRVTALGLASVKDEPGKCKNFSLRPSLIKPFSGLEILSIDYDELCDDFLNNLESAVNLKRLVVHLHSVRSKHPATSNGAWQDFRENHPSCELRLTVIHAFNDISNLHVSVLRKEMPLSHLKIFFCESVNLSVLEYLSQYYRESLRSLIWVDSLSQNDNSWAIATPFYETPDPFLLMSWLCKNLEEVILYGYKYWEENLIAVARLRGAQLRKLEVAEDDILFYNTDFSPHENCLKDIPLNLKRPWAPVQRSDLHPVICNPTAGDSDEYLLPIVLADLQ</sequence>
<dbReference type="EMBL" id="JARQZJ010000150">
    <property type="protein sequence ID" value="KAK9893104.1"/>
    <property type="molecule type" value="Genomic_DNA"/>
</dbReference>
<gene>
    <name evidence="2" type="ORF">WA026_023826</name>
</gene>
<evidence type="ECO:0000313" key="3">
    <source>
        <dbReference type="Proteomes" id="UP001431783"/>
    </source>
</evidence>
<dbReference type="SMART" id="SM00256">
    <property type="entry name" value="FBOX"/>
    <property type="match status" value="1"/>
</dbReference>
<dbReference type="PROSITE" id="PS50181">
    <property type="entry name" value="FBOX"/>
    <property type="match status" value="1"/>
</dbReference>
<proteinExistence type="predicted"/>
<accession>A0AAW1VCI0</accession>
<dbReference type="SUPFAM" id="SSF52047">
    <property type="entry name" value="RNI-like"/>
    <property type="match status" value="1"/>
</dbReference>
<feature type="domain" description="F-box" evidence="1">
    <location>
        <begin position="43"/>
        <end position="89"/>
    </location>
</feature>
<dbReference type="GO" id="GO:0031398">
    <property type="term" value="P:positive regulation of protein ubiquitination"/>
    <property type="evidence" value="ECO:0007669"/>
    <property type="project" value="TreeGrafter"/>
</dbReference>
<dbReference type="Gene3D" id="3.80.10.10">
    <property type="entry name" value="Ribonuclease Inhibitor"/>
    <property type="match status" value="1"/>
</dbReference>
<dbReference type="InterPro" id="IPR036047">
    <property type="entry name" value="F-box-like_dom_sf"/>
</dbReference>
<dbReference type="SUPFAM" id="SSF81383">
    <property type="entry name" value="F-box domain"/>
    <property type="match status" value="1"/>
</dbReference>
<dbReference type="Pfam" id="PF12937">
    <property type="entry name" value="F-box-like"/>
    <property type="match status" value="1"/>
</dbReference>
<comment type="caution">
    <text evidence="2">The sequence shown here is derived from an EMBL/GenBank/DDBJ whole genome shotgun (WGS) entry which is preliminary data.</text>
</comment>
<name>A0AAW1VCI0_9CUCU</name>